<feature type="compositionally biased region" description="Polar residues" evidence="1">
    <location>
        <begin position="1"/>
        <end position="11"/>
    </location>
</feature>
<feature type="region of interest" description="Disordered" evidence="1">
    <location>
        <begin position="136"/>
        <end position="155"/>
    </location>
</feature>
<dbReference type="Proteomes" id="UP000554482">
    <property type="component" value="Unassembled WGS sequence"/>
</dbReference>
<reference evidence="2 3" key="1">
    <citation type="submission" date="2020-06" db="EMBL/GenBank/DDBJ databases">
        <title>Transcriptomic and genomic resources for Thalictrum thalictroides and T. hernandezii: Facilitating candidate gene discovery in an emerging model plant lineage.</title>
        <authorList>
            <person name="Arias T."/>
            <person name="Riano-Pachon D.M."/>
            <person name="Di Stilio V.S."/>
        </authorList>
    </citation>
    <scope>NUCLEOTIDE SEQUENCE [LARGE SCALE GENOMIC DNA]</scope>
    <source>
        <strain evidence="3">cv. WT478/WT964</strain>
        <tissue evidence="2">Leaves</tissue>
    </source>
</reference>
<keyword evidence="3" id="KW-1185">Reference proteome</keyword>
<evidence type="ECO:0000313" key="2">
    <source>
        <dbReference type="EMBL" id="KAF5178392.1"/>
    </source>
</evidence>
<evidence type="ECO:0000313" key="3">
    <source>
        <dbReference type="Proteomes" id="UP000554482"/>
    </source>
</evidence>
<feature type="region of interest" description="Disordered" evidence="1">
    <location>
        <begin position="1"/>
        <end position="74"/>
    </location>
</feature>
<dbReference type="EMBL" id="JABWDY010040111">
    <property type="protein sequence ID" value="KAF5178392.1"/>
    <property type="molecule type" value="Genomic_DNA"/>
</dbReference>
<dbReference type="AlphaFoldDB" id="A0A7J6V208"/>
<feature type="compositionally biased region" description="Polar residues" evidence="1">
    <location>
        <begin position="65"/>
        <end position="74"/>
    </location>
</feature>
<sequence>MQQHNTVQTNLDMEKGKSKELETNGYNNHMNNSEMEDNVRDLQNQRKQPQQPGFRRRRRRNNNRYNGQTSNAQNPGYLKLAETTLTNKFAILSDSDVVHTESMEEGEINNNENFQTPLIGPRLGDPIPPTLRRMTQLSDGEESSDEEPELEDGIAHDIQNSIETAKNAPMVQVAAKLIKDKKKEKGKE</sequence>
<gene>
    <name evidence="2" type="ORF">FRX31_032017</name>
</gene>
<comment type="caution">
    <text evidence="2">The sequence shown here is derived from an EMBL/GenBank/DDBJ whole genome shotgun (WGS) entry which is preliminary data.</text>
</comment>
<accession>A0A7J6V208</accession>
<feature type="compositionally biased region" description="Basic and acidic residues" evidence="1">
    <location>
        <begin position="12"/>
        <end position="22"/>
    </location>
</feature>
<proteinExistence type="predicted"/>
<feature type="compositionally biased region" description="Polar residues" evidence="1">
    <location>
        <begin position="24"/>
        <end position="33"/>
    </location>
</feature>
<protein>
    <submittedName>
        <fullName evidence="2">Uncharacterized protein</fullName>
    </submittedName>
</protein>
<evidence type="ECO:0000256" key="1">
    <source>
        <dbReference type="SAM" id="MobiDB-lite"/>
    </source>
</evidence>
<feature type="compositionally biased region" description="Acidic residues" evidence="1">
    <location>
        <begin position="139"/>
        <end position="152"/>
    </location>
</feature>
<name>A0A7J6V208_THATH</name>
<organism evidence="2 3">
    <name type="scientific">Thalictrum thalictroides</name>
    <name type="common">Rue-anemone</name>
    <name type="synonym">Anemone thalictroides</name>
    <dbReference type="NCBI Taxonomy" id="46969"/>
    <lineage>
        <taxon>Eukaryota</taxon>
        <taxon>Viridiplantae</taxon>
        <taxon>Streptophyta</taxon>
        <taxon>Embryophyta</taxon>
        <taxon>Tracheophyta</taxon>
        <taxon>Spermatophyta</taxon>
        <taxon>Magnoliopsida</taxon>
        <taxon>Ranunculales</taxon>
        <taxon>Ranunculaceae</taxon>
        <taxon>Thalictroideae</taxon>
        <taxon>Thalictrum</taxon>
    </lineage>
</organism>